<proteinExistence type="predicted"/>
<accession>A0AAV3WLY2</accession>
<gene>
    <name evidence="2" type="ORF">MiSe_70480</name>
</gene>
<evidence type="ECO:0000313" key="3">
    <source>
        <dbReference type="Proteomes" id="UP001050975"/>
    </source>
</evidence>
<evidence type="ECO:0000313" key="2">
    <source>
        <dbReference type="EMBL" id="GET42234.1"/>
    </source>
</evidence>
<keyword evidence="1" id="KW-0472">Membrane</keyword>
<dbReference type="EMBL" id="BLAY01000154">
    <property type="protein sequence ID" value="GET42234.1"/>
    <property type="molecule type" value="Genomic_DNA"/>
</dbReference>
<protein>
    <recommendedName>
        <fullName evidence="4">Sugar ABC transporter permease</fullName>
    </recommendedName>
</protein>
<dbReference type="Proteomes" id="UP001050975">
    <property type="component" value="Unassembled WGS sequence"/>
</dbReference>
<keyword evidence="1" id="KW-1133">Transmembrane helix</keyword>
<sequence>MKDPKKQTLNIDAGSLVLIISAFLLLPLLFTGFFFQ</sequence>
<keyword evidence="1" id="KW-0812">Transmembrane</keyword>
<feature type="transmembrane region" description="Helical" evidence="1">
    <location>
        <begin position="12"/>
        <end position="35"/>
    </location>
</feature>
<dbReference type="AlphaFoldDB" id="A0AAV3WLY2"/>
<comment type="caution">
    <text evidence="2">The sequence shown here is derived from an EMBL/GenBank/DDBJ whole genome shotgun (WGS) entry which is preliminary data.</text>
</comment>
<evidence type="ECO:0008006" key="4">
    <source>
        <dbReference type="Google" id="ProtNLM"/>
    </source>
</evidence>
<name>A0AAV3WLY2_9CYAN</name>
<organism evidence="2 3">
    <name type="scientific">Microseira wollei NIES-4236</name>
    <dbReference type="NCBI Taxonomy" id="2530354"/>
    <lineage>
        <taxon>Bacteria</taxon>
        <taxon>Bacillati</taxon>
        <taxon>Cyanobacteriota</taxon>
        <taxon>Cyanophyceae</taxon>
        <taxon>Oscillatoriophycideae</taxon>
        <taxon>Aerosakkonematales</taxon>
        <taxon>Aerosakkonemataceae</taxon>
        <taxon>Microseira</taxon>
    </lineage>
</organism>
<reference evidence="2" key="1">
    <citation type="submission" date="2019-10" db="EMBL/GenBank/DDBJ databases">
        <title>Draft genome sequece of Microseira wollei NIES-4236.</title>
        <authorList>
            <person name="Yamaguchi H."/>
            <person name="Suzuki S."/>
            <person name="Kawachi M."/>
        </authorList>
    </citation>
    <scope>NUCLEOTIDE SEQUENCE</scope>
    <source>
        <strain evidence="2">NIES-4236</strain>
    </source>
</reference>
<keyword evidence="3" id="KW-1185">Reference proteome</keyword>
<evidence type="ECO:0000256" key="1">
    <source>
        <dbReference type="SAM" id="Phobius"/>
    </source>
</evidence>